<dbReference type="AlphaFoldDB" id="A0AA96VE37"/>
<dbReference type="Proteomes" id="UP001301526">
    <property type="component" value="Chromosome"/>
</dbReference>
<sequence>MDGKWQSRQRVEQMESIFHSQLQLVSALQSLLEQVETSQPAYLELLDYYQSPTFLEDMDLADRGEFKHLTCGVLSEDGVYNLLIDRKELAAKLRECADLLDV</sequence>
<name>A0AA96VE37_9STRE</name>
<protein>
    <submittedName>
        <fullName evidence="1">DUF4298 domain-containing protein</fullName>
    </submittedName>
</protein>
<accession>A0AA96VE37</accession>
<dbReference type="RefSeq" id="WP_248054195.1">
    <property type="nucleotide sequence ID" value="NZ_CP118734.1"/>
</dbReference>
<evidence type="ECO:0000313" key="2">
    <source>
        <dbReference type="Proteomes" id="UP001301526"/>
    </source>
</evidence>
<dbReference type="Pfam" id="PF14131">
    <property type="entry name" value="DUF4298"/>
    <property type="match status" value="1"/>
</dbReference>
<proteinExistence type="predicted"/>
<reference evidence="1 2" key="1">
    <citation type="submission" date="2023-02" db="EMBL/GenBank/DDBJ databases">
        <title>Streptococcus sp. Genome Sequencing and Assembly.</title>
        <authorList>
            <person name="Shore S.M."/>
            <person name="Nicholson T.L."/>
        </authorList>
    </citation>
    <scope>NUCLEOTIDE SEQUENCE [LARGE SCALE GENOMIC DNA]</scope>
    <source>
        <strain evidence="1 2">29892</strain>
    </source>
</reference>
<keyword evidence="2" id="KW-1185">Reference proteome</keyword>
<dbReference type="EMBL" id="CP118734">
    <property type="protein sequence ID" value="WNY48130.1"/>
    <property type="molecule type" value="Genomic_DNA"/>
</dbReference>
<evidence type="ECO:0000313" key="1">
    <source>
        <dbReference type="EMBL" id="WNY48130.1"/>
    </source>
</evidence>
<dbReference type="InterPro" id="IPR025384">
    <property type="entry name" value="DUF4298"/>
</dbReference>
<gene>
    <name evidence="1" type="ORF">PW220_05210</name>
</gene>
<organism evidence="1 2">
    <name type="scientific">Streptococcus iners subsp. hyiners</name>
    <dbReference type="NCBI Taxonomy" id="3028083"/>
    <lineage>
        <taxon>Bacteria</taxon>
        <taxon>Bacillati</taxon>
        <taxon>Bacillota</taxon>
        <taxon>Bacilli</taxon>
        <taxon>Lactobacillales</taxon>
        <taxon>Streptococcaceae</taxon>
        <taxon>Streptococcus</taxon>
        <taxon>Streptococcus iners</taxon>
    </lineage>
</organism>